<dbReference type="EMBL" id="BK003719">
    <property type="protein sequence ID" value="DAA02417.1"/>
    <property type="molecule type" value="Genomic_DNA"/>
</dbReference>
<organism evidence="1">
    <name type="scientific">Drosophila melanogaster</name>
    <name type="common">Fruit fly</name>
    <dbReference type="NCBI Taxonomy" id="7227"/>
    <lineage>
        <taxon>Eukaryota</taxon>
        <taxon>Metazoa</taxon>
        <taxon>Ecdysozoa</taxon>
        <taxon>Arthropoda</taxon>
        <taxon>Hexapoda</taxon>
        <taxon>Insecta</taxon>
        <taxon>Pterygota</taxon>
        <taxon>Neoptera</taxon>
        <taxon>Endopterygota</taxon>
        <taxon>Diptera</taxon>
        <taxon>Brachycera</taxon>
        <taxon>Muscomorpha</taxon>
        <taxon>Ephydroidea</taxon>
        <taxon>Drosophilidae</taxon>
        <taxon>Drosophila</taxon>
        <taxon>Sophophora</taxon>
    </lineage>
</organism>
<accession>Q6IGP7</accession>
<dbReference type="AlphaFoldDB" id="Q6IGP7"/>
<proteinExistence type="predicted"/>
<evidence type="ECO:0000313" key="1">
    <source>
        <dbReference type="EMBL" id="DAA02417.1"/>
    </source>
</evidence>
<sequence>MLKSRYIPIIAGFSLSAPVWLQTPAQTDNANNQRAGQQQQHGDVIMSGPFSSSFSRSANVGDVVVVVAVAARRLQLCYYYRSCTCPQLPTIRCCRYAVRRANRFDHSLEPLLGVANQEEEVASPSDGRGCARGVPEGFDPHYQYVAFPRKGYRDSFQSFLVRLPGGGGGGGGNGGSNSELKVTECVSIE</sequence>
<name>Q6IGP7_DROME</name>
<protein>
    <submittedName>
        <fullName evidence="1">HDC05721</fullName>
    </submittedName>
</protein>
<gene>
    <name evidence="1" type="ORF">HDC05721</name>
</gene>
<reference evidence="1" key="1">
    <citation type="journal article" date="2003" name="Genome Biol.">
        <title>An integrated gene annotation and transcriptional profiling approach towards the full gene content of the Drosophila genome.</title>
        <authorList>
            <person name="Hild M."/>
            <person name="Beckmann B."/>
            <person name="Haas S.A."/>
            <person name="Koch B."/>
            <person name="Solovyev V."/>
            <person name="Busold C."/>
            <person name="Fellenberg K."/>
            <person name="Boutros M."/>
            <person name="Vingron M."/>
            <person name="Sauer F."/>
            <person name="Hoheisel J.D."/>
            <person name="Paro R."/>
        </authorList>
    </citation>
    <scope>NUCLEOTIDE SEQUENCE</scope>
</reference>